<keyword evidence="1" id="KW-0472">Membrane</keyword>
<protein>
    <submittedName>
        <fullName evidence="2">Uncharacterized protein</fullName>
    </submittedName>
</protein>
<evidence type="ECO:0000256" key="1">
    <source>
        <dbReference type="SAM" id="Phobius"/>
    </source>
</evidence>
<keyword evidence="3" id="KW-1185">Reference proteome</keyword>
<evidence type="ECO:0000313" key="2">
    <source>
        <dbReference type="EMBL" id="KRX25830.1"/>
    </source>
</evidence>
<dbReference type="AlphaFoldDB" id="A0A0V0SGT0"/>
<dbReference type="EMBL" id="JYDL01000010">
    <property type="protein sequence ID" value="KRX25830.1"/>
    <property type="molecule type" value="Genomic_DNA"/>
</dbReference>
<accession>A0A0V0SGT0</accession>
<feature type="transmembrane region" description="Helical" evidence="1">
    <location>
        <begin position="113"/>
        <end position="134"/>
    </location>
</feature>
<keyword evidence="1" id="KW-1133">Transmembrane helix</keyword>
<organism evidence="2 3">
    <name type="scientific">Trichinella nelsoni</name>
    <dbReference type="NCBI Taxonomy" id="6336"/>
    <lineage>
        <taxon>Eukaryota</taxon>
        <taxon>Metazoa</taxon>
        <taxon>Ecdysozoa</taxon>
        <taxon>Nematoda</taxon>
        <taxon>Enoplea</taxon>
        <taxon>Dorylaimia</taxon>
        <taxon>Trichinellida</taxon>
        <taxon>Trichinellidae</taxon>
        <taxon>Trichinella</taxon>
    </lineage>
</organism>
<comment type="caution">
    <text evidence="2">The sequence shown here is derived from an EMBL/GenBank/DDBJ whole genome shotgun (WGS) entry which is preliminary data.</text>
</comment>
<name>A0A0V0SGT0_9BILA</name>
<keyword evidence="1" id="KW-0812">Transmembrane</keyword>
<proteinExistence type="predicted"/>
<reference evidence="2 3" key="1">
    <citation type="submission" date="2015-01" db="EMBL/GenBank/DDBJ databases">
        <title>Evolution of Trichinella species and genotypes.</title>
        <authorList>
            <person name="Korhonen P.K."/>
            <person name="Edoardo P."/>
            <person name="Giuseppe L.R."/>
            <person name="Gasser R.B."/>
        </authorList>
    </citation>
    <scope>NUCLEOTIDE SEQUENCE [LARGE SCALE GENOMIC DNA]</scope>
    <source>
        <strain evidence="2">ISS37</strain>
    </source>
</reference>
<evidence type="ECO:0000313" key="3">
    <source>
        <dbReference type="Proteomes" id="UP000054630"/>
    </source>
</evidence>
<gene>
    <name evidence="2" type="ORF">T07_9809</name>
</gene>
<sequence>MASYSRLHRFQMLALRISDVIPKNSTLTIPFNVEMAGIAQCACRAGYRMFCRTAYLIQHSVPCSWYFWALDRAFIIHIQKQNNYALFLVILSFQLALRCDSCGLGNLKISGSYFVLFWFHANLLFFIFFMVNILQNFGFNLFS</sequence>
<dbReference type="Proteomes" id="UP000054630">
    <property type="component" value="Unassembled WGS sequence"/>
</dbReference>